<reference evidence="1 2" key="1">
    <citation type="journal article" date="2015" name="Stand. Genomic Sci.">
        <title>Genomic Encyclopedia of Bacterial and Archaeal Type Strains, Phase III: the genomes of soil and plant-associated and newly described type strains.</title>
        <authorList>
            <person name="Whitman W.B."/>
            <person name="Woyke T."/>
            <person name="Klenk H.P."/>
            <person name="Zhou Y."/>
            <person name="Lilburn T.G."/>
            <person name="Beck B.J."/>
            <person name="De Vos P."/>
            <person name="Vandamme P."/>
            <person name="Eisen J.A."/>
            <person name="Garrity G."/>
            <person name="Hugenholtz P."/>
            <person name="Kyrpides N.C."/>
        </authorList>
    </citation>
    <scope>NUCLEOTIDE SEQUENCE [LARGE SCALE GENOMIC DNA]</scope>
    <source>
        <strain evidence="1 2">CGMCC 1.7270</strain>
    </source>
</reference>
<protein>
    <submittedName>
        <fullName evidence="1">Uncharacterized protein</fullName>
    </submittedName>
</protein>
<proteinExistence type="predicted"/>
<dbReference type="Proteomes" id="UP000319848">
    <property type="component" value="Unassembled WGS sequence"/>
</dbReference>
<keyword evidence="2" id="KW-1185">Reference proteome</keyword>
<organism evidence="1 2">
    <name type="scientific">Flavobacterium cauense R2A-7</name>
    <dbReference type="NCBI Taxonomy" id="1341154"/>
    <lineage>
        <taxon>Bacteria</taxon>
        <taxon>Pseudomonadati</taxon>
        <taxon>Bacteroidota</taxon>
        <taxon>Flavobacteriia</taxon>
        <taxon>Flavobacteriales</taxon>
        <taxon>Flavobacteriaceae</taxon>
        <taxon>Flavobacterium</taxon>
    </lineage>
</organism>
<dbReference type="AlphaFoldDB" id="V6RWP8"/>
<dbReference type="EMBL" id="VLKQ01000001">
    <property type="protein sequence ID" value="TWI15434.1"/>
    <property type="molecule type" value="Genomic_DNA"/>
</dbReference>
<evidence type="ECO:0000313" key="1">
    <source>
        <dbReference type="EMBL" id="TWI15434.1"/>
    </source>
</evidence>
<comment type="caution">
    <text evidence="1">The sequence shown here is derived from an EMBL/GenBank/DDBJ whole genome shotgun (WGS) entry which is preliminary data.</text>
</comment>
<sequence>MILISACATYKGNYTTNTIILPVDINRLEGKWVIDEPILENIHASYNTKVIECYQNQLNNKFQTLVQIGDFNNTISLKKALETNIKTLDFYKEKTQFDYLISTKIKLNVDDNHLTKELYIKIITYNLNNKEKIYEKEYFFRDDFTGFNDSPLPSNLKRFLRISIEDCIKDFGKDKYWKYKSKT</sequence>
<name>V6RWP8_9FLAO</name>
<dbReference type="RefSeq" id="WP_023571422.1">
    <property type="nucleotide sequence ID" value="NZ_AVBI01000019.1"/>
</dbReference>
<evidence type="ECO:0000313" key="2">
    <source>
        <dbReference type="Proteomes" id="UP000319848"/>
    </source>
</evidence>
<gene>
    <name evidence="1" type="ORF">IP98_00428</name>
</gene>
<dbReference type="OrthoDB" id="1376307at2"/>
<accession>V6RWP8</accession>